<evidence type="ECO:0000313" key="2">
    <source>
        <dbReference type="Proteomes" id="UP001159363"/>
    </source>
</evidence>
<evidence type="ECO:0000313" key="1">
    <source>
        <dbReference type="EMBL" id="KAJ8892512.1"/>
    </source>
</evidence>
<dbReference type="Proteomes" id="UP001159363">
    <property type="component" value="Chromosome 2"/>
</dbReference>
<proteinExistence type="predicted"/>
<accession>A0ABQ9I792</accession>
<organism evidence="1 2">
    <name type="scientific">Dryococelus australis</name>
    <dbReference type="NCBI Taxonomy" id="614101"/>
    <lineage>
        <taxon>Eukaryota</taxon>
        <taxon>Metazoa</taxon>
        <taxon>Ecdysozoa</taxon>
        <taxon>Arthropoda</taxon>
        <taxon>Hexapoda</taxon>
        <taxon>Insecta</taxon>
        <taxon>Pterygota</taxon>
        <taxon>Neoptera</taxon>
        <taxon>Polyneoptera</taxon>
        <taxon>Phasmatodea</taxon>
        <taxon>Verophasmatodea</taxon>
        <taxon>Anareolatae</taxon>
        <taxon>Phasmatidae</taxon>
        <taxon>Eurycanthinae</taxon>
        <taxon>Dryococelus</taxon>
    </lineage>
</organism>
<dbReference type="EMBL" id="JARBHB010000002">
    <property type="protein sequence ID" value="KAJ8892512.1"/>
    <property type="molecule type" value="Genomic_DNA"/>
</dbReference>
<sequence length="287" mass="33047">MNAANRVQLLHEARCPDFSYKFPTPVAIEEFKRHQNTEYHKKCLLQNPSYKKQGSVDVQVNVGLKIQIEDYFHNRDNVTGIEVRGQSDYGPFNLEEDPAHITSVHPLAIYLCCSSHSLNLALTIAYYVQAIRNCMGIVSNFCTFFKYLKRRNVLKDSIERKVPKANATCLKSLCPTRWIEHQDAILTFLKLIDVLPGLKLFLHGQTVLPLQMHISYCVLQNSRDPFRVLQTKNTDLILAMESAVLVEEAMKDLRENGHTEFQIEFVEVEEKAKDIEVDIVAPRRVER</sequence>
<name>A0ABQ9I792_9NEOP</name>
<gene>
    <name evidence="1" type="ORF">PR048_005093</name>
</gene>
<reference evidence="1 2" key="1">
    <citation type="submission" date="2023-02" db="EMBL/GenBank/DDBJ databases">
        <title>LHISI_Scaffold_Assembly.</title>
        <authorList>
            <person name="Stuart O.P."/>
            <person name="Cleave R."/>
            <person name="Magrath M.J.L."/>
            <person name="Mikheyev A.S."/>
        </authorList>
    </citation>
    <scope>NUCLEOTIDE SEQUENCE [LARGE SCALE GENOMIC DNA]</scope>
    <source>
        <strain evidence="1">Daus_M_001</strain>
        <tissue evidence="1">Leg muscle</tissue>
    </source>
</reference>
<comment type="caution">
    <text evidence="1">The sequence shown here is derived from an EMBL/GenBank/DDBJ whole genome shotgun (WGS) entry which is preliminary data.</text>
</comment>
<protein>
    <submittedName>
        <fullName evidence="1">Uncharacterized protein</fullName>
    </submittedName>
</protein>
<keyword evidence="2" id="KW-1185">Reference proteome</keyword>